<protein>
    <submittedName>
        <fullName evidence="2">M48 family metallopeptidase</fullName>
    </submittedName>
</protein>
<dbReference type="PANTHER" id="PTHR30399:SF1">
    <property type="entry name" value="UTP PYROPHOSPHATASE"/>
    <property type="match status" value="1"/>
</dbReference>
<proteinExistence type="predicted"/>
<dbReference type="InterPro" id="IPR002725">
    <property type="entry name" value="YgjP-like_metallopeptidase"/>
</dbReference>
<dbReference type="PANTHER" id="PTHR30399">
    <property type="entry name" value="UNCHARACTERIZED PROTEIN YGJP"/>
    <property type="match status" value="1"/>
</dbReference>
<dbReference type="RefSeq" id="WP_256508117.1">
    <property type="nucleotide sequence ID" value="NZ_CP101740.1"/>
</dbReference>
<reference evidence="2" key="1">
    <citation type="submission" date="2022-07" db="EMBL/GenBank/DDBJ databases">
        <title>Sphingomonas sp. nov., a novel bacterium isolated from the north slope of the Mount Everest.</title>
        <authorList>
            <person name="Cui X."/>
            <person name="Liu Y."/>
        </authorList>
    </citation>
    <scope>NUCLEOTIDE SEQUENCE</scope>
    <source>
        <strain evidence="2">S5-59</strain>
    </source>
</reference>
<evidence type="ECO:0000259" key="1">
    <source>
        <dbReference type="Pfam" id="PF01863"/>
    </source>
</evidence>
<dbReference type="InterPro" id="IPR053136">
    <property type="entry name" value="UTP_pyrophosphatase-like"/>
</dbReference>
<gene>
    <name evidence="2" type="ORF">NMP03_12210</name>
</gene>
<feature type="domain" description="YgjP-like metallopeptidase" evidence="1">
    <location>
        <begin position="2"/>
        <end position="197"/>
    </location>
</feature>
<dbReference type="Pfam" id="PF01863">
    <property type="entry name" value="YgjP-like"/>
    <property type="match status" value="1"/>
</dbReference>
<organism evidence="2 3">
    <name type="scientific">Sphingomonas qomolangmaensis</name>
    <dbReference type="NCBI Taxonomy" id="2918765"/>
    <lineage>
        <taxon>Bacteria</taxon>
        <taxon>Pseudomonadati</taxon>
        <taxon>Pseudomonadota</taxon>
        <taxon>Alphaproteobacteria</taxon>
        <taxon>Sphingomonadales</taxon>
        <taxon>Sphingomonadaceae</taxon>
        <taxon>Sphingomonas</taxon>
    </lineage>
</organism>
<evidence type="ECO:0000313" key="2">
    <source>
        <dbReference type="EMBL" id="UUL84286.1"/>
    </source>
</evidence>
<dbReference type="CDD" id="cd07344">
    <property type="entry name" value="M48_yhfN_like"/>
    <property type="match status" value="1"/>
</dbReference>
<dbReference type="Gene3D" id="3.30.2010.10">
    <property type="entry name" value="Metalloproteases ('zincins'), catalytic domain"/>
    <property type="match status" value="1"/>
</dbReference>
<accession>A0ABY5LHS0</accession>
<sequence>MRLSVDPASGRVRLTIPKRGSARAALAWAEEKRGWIDAQRARLPAAIPFVDGAELPFGDERLTIVWREAARRIPVLEDRALVVGGPADRLGARVESWLKREALRLLDADTHAIAAAAGIAISGVAIGDPRSRWGSCTATGAIRYSWRLVLAPGFVRRGVVAHEVAHRLHMDHSPAFHAAVARLLGEDPAPSMAWLRRHGAGLHWYGRSSS</sequence>
<evidence type="ECO:0000313" key="3">
    <source>
        <dbReference type="Proteomes" id="UP001058533"/>
    </source>
</evidence>
<keyword evidence="3" id="KW-1185">Reference proteome</keyword>
<dbReference type="EMBL" id="CP101740">
    <property type="protein sequence ID" value="UUL84286.1"/>
    <property type="molecule type" value="Genomic_DNA"/>
</dbReference>
<name>A0ABY5LHS0_9SPHN</name>
<dbReference type="Proteomes" id="UP001058533">
    <property type="component" value="Chromosome"/>
</dbReference>